<evidence type="ECO:0000256" key="2">
    <source>
        <dbReference type="ARBA" id="ARBA00022475"/>
    </source>
</evidence>
<protein>
    <recommendedName>
        <fullName evidence="9">Lipoprotein signal peptidase</fullName>
        <ecNumber evidence="9">3.4.23.36</ecNumber>
    </recommendedName>
    <alternativeName>
        <fullName evidence="9">Prolipoprotein signal peptidase</fullName>
    </alternativeName>
    <alternativeName>
        <fullName evidence="9">Signal peptidase II</fullName>
        <shortName evidence="9">SPase II</shortName>
    </alternativeName>
</protein>
<feature type="active site" evidence="9">
    <location>
        <position position="134"/>
    </location>
</feature>
<keyword evidence="6 9" id="KW-0378">Hydrolase</keyword>
<feature type="transmembrane region" description="Helical" evidence="9">
    <location>
        <begin position="65"/>
        <end position="82"/>
    </location>
</feature>
<comment type="subcellular location">
    <subcellularLocation>
        <location evidence="9">Cell membrane</location>
        <topology evidence="9">Multi-pass membrane protein</topology>
    </subcellularLocation>
</comment>
<dbReference type="Proteomes" id="UP000470082">
    <property type="component" value="Unassembled WGS sequence"/>
</dbReference>
<keyword evidence="13" id="KW-1185">Reference proteome</keyword>
<evidence type="ECO:0000313" key="13">
    <source>
        <dbReference type="Proteomes" id="UP000470082"/>
    </source>
</evidence>
<keyword evidence="4 9" id="KW-0812">Transmembrane</keyword>
<reference evidence="12 13" key="1">
    <citation type="submission" date="2019-08" db="EMBL/GenBank/DDBJ databases">
        <title>In-depth cultivation of the pig gut microbiome towards novel bacterial diversity and tailored functional studies.</title>
        <authorList>
            <person name="Wylensek D."/>
            <person name="Hitch T.C.A."/>
            <person name="Clavel T."/>
        </authorList>
    </citation>
    <scope>NUCLEOTIDE SEQUENCE [LARGE SCALE GENOMIC DNA]</scope>
    <source>
        <strain evidence="12 13">LKV-178-WT-2G</strain>
    </source>
</reference>
<feature type="active site" evidence="9">
    <location>
        <position position="116"/>
    </location>
</feature>
<accession>A0A7X2T3Z5</accession>
<gene>
    <name evidence="9 12" type="primary">lspA</name>
    <name evidence="12" type="ORF">FYJ50_08305</name>
</gene>
<keyword evidence="3 9" id="KW-0645">Protease</keyword>
<evidence type="ECO:0000256" key="6">
    <source>
        <dbReference type="ARBA" id="ARBA00022801"/>
    </source>
</evidence>
<evidence type="ECO:0000256" key="7">
    <source>
        <dbReference type="ARBA" id="ARBA00022989"/>
    </source>
</evidence>
<dbReference type="GO" id="GO:0006508">
    <property type="term" value="P:proteolysis"/>
    <property type="evidence" value="ECO:0007669"/>
    <property type="project" value="UniProtKB-KW"/>
</dbReference>
<comment type="caution">
    <text evidence="12">The sequence shown here is derived from an EMBL/GenBank/DDBJ whole genome shotgun (WGS) entry which is preliminary data.</text>
</comment>
<keyword evidence="2 9" id="KW-1003">Cell membrane</keyword>
<dbReference type="HAMAP" id="MF_00161">
    <property type="entry name" value="LspA"/>
    <property type="match status" value="1"/>
</dbReference>
<dbReference type="UniPathway" id="UPA00665"/>
<dbReference type="GO" id="GO:0005886">
    <property type="term" value="C:plasma membrane"/>
    <property type="evidence" value="ECO:0007669"/>
    <property type="project" value="UniProtKB-SubCell"/>
</dbReference>
<keyword evidence="7 9" id="KW-1133">Transmembrane helix</keyword>
<comment type="function">
    <text evidence="9 10">This protein specifically catalyzes the removal of signal peptides from prolipoproteins.</text>
</comment>
<dbReference type="EC" id="3.4.23.36" evidence="9"/>
<proteinExistence type="inferred from homology"/>
<comment type="catalytic activity">
    <reaction evidence="9 10">
        <text>Release of signal peptides from bacterial membrane prolipoproteins. Hydrolyzes -Xaa-Yaa-Zaa-|-(S,diacylglyceryl)Cys-, in which Xaa is hydrophobic (preferably Leu), and Yaa (Ala or Ser) and Zaa (Gly or Ala) have small, neutral side chains.</text>
        <dbReference type="EC" id="3.4.23.36"/>
    </reaction>
</comment>
<evidence type="ECO:0000256" key="1">
    <source>
        <dbReference type="ARBA" id="ARBA00006139"/>
    </source>
</evidence>
<sequence>MNKKKWIIGLIASIILILLDQYTKLYITKTISLHEQVDLIEHVLYFTYFQNTGAAFSLLTGFGNVFFGIITITALIFILYMFKDTENKFMMTGYILVFAGAIGNFIDRMFLNYVRDFIGVYIGSYAFPIFNVADICITVGFALILCWMLIEEIEEKKRWKKELLK</sequence>
<dbReference type="Pfam" id="PF01252">
    <property type="entry name" value="Peptidase_A8"/>
    <property type="match status" value="1"/>
</dbReference>
<dbReference type="EMBL" id="VUMM01000019">
    <property type="protein sequence ID" value="MSS02089.1"/>
    <property type="molecule type" value="Genomic_DNA"/>
</dbReference>
<keyword evidence="8 9" id="KW-0472">Membrane</keyword>
<dbReference type="AlphaFoldDB" id="A0A7X2T3Z5"/>
<comment type="similarity">
    <text evidence="1 9 11">Belongs to the peptidase A8 family.</text>
</comment>
<feature type="transmembrane region" description="Helical" evidence="9">
    <location>
        <begin position="6"/>
        <end position="27"/>
    </location>
</feature>
<dbReference type="PRINTS" id="PR00781">
    <property type="entry name" value="LIPOSIGPTASE"/>
</dbReference>
<evidence type="ECO:0000256" key="10">
    <source>
        <dbReference type="RuleBase" id="RU000594"/>
    </source>
</evidence>
<name>A0A7X2T3Z5_9FIRM</name>
<dbReference type="PROSITE" id="PS00855">
    <property type="entry name" value="SPASE_II"/>
    <property type="match status" value="1"/>
</dbReference>
<dbReference type="GO" id="GO:0004190">
    <property type="term" value="F:aspartic-type endopeptidase activity"/>
    <property type="evidence" value="ECO:0007669"/>
    <property type="project" value="UniProtKB-UniRule"/>
</dbReference>
<dbReference type="PANTHER" id="PTHR33695">
    <property type="entry name" value="LIPOPROTEIN SIGNAL PEPTIDASE"/>
    <property type="match status" value="1"/>
</dbReference>
<feature type="transmembrane region" description="Helical" evidence="9">
    <location>
        <begin position="126"/>
        <end position="150"/>
    </location>
</feature>
<evidence type="ECO:0000256" key="4">
    <source>
        <dbReference type="ARBA" id="ARBA00022692"/>
    </source>
</evidence>
<evidence type="ECO:0000256" key="11">
    <source>
        <dbReference type="RuleBase" id="RU004181"/>
    </source>
</evidence>
<dbReference type="NCBIfam" id="TIGR00077">
    <property type="entry name" value="lspA"/>
    <property type="match status" value="1"/>
</dbReference>
<feature type="transmembrane region" description="Helical" evidence="9">
    <location>
        <begin position="89"/>
        <end position="106"/>
    </location>
</feature>
<keyword evidence="5 9" id="KW-0064">Aspartyl protease</keyword>
<dbReference type="InterPro" id="IPR001872">
    <property type="entry name" value="Peptidase_A8"/>
</dbReference>
<evidence type="ECO:0000313" key="12">
    <source>
        <dbReference type="EMBL" id="MSS02089.1"/>
    </source>
</evidence>
<evidence type="ECO:0000256" key="3">
    <source>
        <dbReference type="ARBA" id="ARBA00022670"/>
    </source>
</evidence>
<comment type="pathway">
    <text evidence="9">Protein modification; lipoprotein biosynthesis (signal peptide cleavage).</text>
</comment>
<evidence type="ECO:0000256" key="8">
    <source>
        <dbReference type="ARBA" id="ARBA00023136"/>
    </source>
</evidence>
<dbReference type="PANTHER" id="PTHR33695:SF1">
    <property type="entry name" value="LIPOPROTEIN SIGNAL PEPTIDASE"/>
    <property type="match status" value="1"/>
</dbReference>
<organism evidence="12 13">
    <name type="scientific">Floccifex porci</name>
    <dbReference type="NCBI Taxonomy" id="2606629"/>
    <lineage>
        <taxon>Bacteria</taxon>
        <taxon>Bacillati</taxon>
        <taxon>Bacillota</taxon>
        <taxon>Erysipelotrichia</taxon>
        <taxon>Erysipelotrichales</taxon>
        <taxon>Erysipelotrichaceae</taxon>
        <taxon>Floccifex</taxon>
    </lineage>
</organism>
<dbReference type="RefSeq" id="WP_154460973.1">
    <property type="nucleotide sequence ID" value="NZ_JAQYTQ010000074.1"/>
</dbReference>
<evidence type="ECO:0000256" key="9">
    <source>
        <dbReference type="HAMAP-Rule" id="MF_00161"/>
    </source>
</evidence>
<evidence type="ECO:0000256" key="5">
    <source>
        <dbReference type="ARBA" id="ARBA00022750"/>
    </source>
</evidence>